<evidence type="ECO:0000313" key="1">
    <source>
        <dbReference type="EMBL" id="JAH20767.1"/>
    </source>
</evidence>
<dbReference type="AlphaFoldDB" id="A0A0E9QWE6"/>
<reference evidence="1" key="1">
    <citation type="submission" date="2014-11" db="EMBL/GenBank/DDBJ databases">
        <authorList>
            <person name="Amaro Gonzalez C."/>
        </authorList>
    </citation>
    <scope>NUCLEOTIDE SEQUENCE</scope>
</reference>
<proteinExistence type="predicted"/>
<organism evidence="1">
    <name type="scientific">Anguilla anguilla</name>
    <name type="common">European freshwater eel</name>
    <name type="synonym">Muraena anguilla</name>
    <dbReference type="NCBI Taxonomy" id="7936"/>
    <lineage>
        <taxon>Eukaryota</taxon>
        <taxon>Metazoa</taxon>
        <taxon>Chordata</taxon>
        <taxon>Craniata</taxon>
        <taxon>Vertebrata</taxon>
        <taxon>Euteleostomi</taxon>
        <taxon>Actinopterygii</taxon>
        <taxon>Neopterygii</taxon>
        <taxon>Teleostei</taxon>
        <taxon>Anguilliformes</taxon>
        <taxon>Anguillidae</taxon>
        <taxon>Anguilla</taxon>
    </lineage>
</organism>
<dbReference type="EMBL" id="GBXM01087810">
    <property type="protein sequence ID" value="JAH20767.1"/>
    <property type="molecule type" value="Transcribed_RNA"/>
</dbReference>
<sequence>MKIIAMGTCYLNLNKSCEFCVNQKCWESSWVLLDNLCQFQV</sequence>
<reference evidence="1" key="2">
    <citation type="journal article" date="2015" name="Fish Shellfish Immunol.">
        <title>Early steps in the European eel (Anguilla anguilla)-Vibrio vulnificus interaction in the gills: Role of the RtxA13 toxin.</title>
        <authorList>
            <person name="Callol A."/>
            <person name="Pajuelo D."/>
            <person name="Ebbesson L."/>
            <person name="Teles M."/>
            <person name="MacKenzie S."/>
            <person name="Amaro C."/>
        </authorList>
    </citation>
    <scope>NUCLEOTIDE SEQUENCE</scope>
</reference>
<accession>A0A0E9QWE6</accession>
<name>A0A0E9QWE6_ANGAN</name>
<protein>
    <submittedName>
        <fullName evidence="1">Uncharacterized protein</fullName>
    </submittedName>
</protein>